<feature type="region of interest" description="Disordered" evidence="1">
    <location>
        <begin position="226"/>
        <end position="293"/>
    </location>
</feature>
<feature type="region of interest" description="Disordered" evidence="1">
    <location>
        <begin position="1"/>
        <end position="35"/>
    </location>
</feature>
<feature type="compositionally biased region" description="Polar residues" evidence="1">
    <location>
        <begin position="1"/>
        <end position="15"/>
    </location>
</feature>
<reference evidence="2 3" key="2">
    <citation type="submission" date="2018-11" db="EMBL/GenBank/DDBJ databases">
        <authorList>
            <consortium name="Pathogen Informatics"/>
        </authorList>
    </citation>
    <scope>NUCLEOTIDE SEQUENCE [LARGE SCALE GENOMIC DNA]</scope>
</reference>
<proteinExistence type="predicted"/>
<feature type="compositionally biased region" description="Polar residues" evidence="1">
    <location>
        <begin position="239"/>
        <end position="252"/>
    </location>
</feature>
<evidence type="ECO:0000256" key="1">
    <source>
        <dbReference type="SAM" id="MobiDB-lite"/>
    </source>
</evidence>
<accession>A0A0R3WRZ9</accession>
<keyword evidence="3" id="KW-1185">Reference proteome</keyword>
<feature type="compositionally biased region" description="Polar residues" evidence="1">
    <location>
        <begin position="99"/>
        <end position="110"/>
    </location>
</feature>
<evidence type="ECO:0000313" key="4">
    <source>
        <dbReference type="WBParaSite" id="TTAC_0000353901-mRNA-1"/>
    </source>
</evidence>
<organism evidence="4">
    <name type="scientific">Hydatigena taeniaeformis</name>
    <name type="common">Feline tapeworm</name>
    <name type="synonym">Taenia taeniaeformis</name>
    <dbReference type="NCBI Taxonomy" id="6205"/>
    <lineage>
        <taxon>Eukaryota</taxon>
        <taxon>Metazoa</taxon>
        <taxon>Spiralia</taxon>
        <taxon>Lophotrochozoa</taxon>
        <taxon>Platyhelminthes</taxon>
        <taxon>Cestoda</taxon>
        <taxon>Eucestoda</taxon>
        <taxon>Cyclophyllidea</taxon>
        <taxon>Taeniidae</taxon>
        <taxon>Hydatigera</taxon>
    </lineage>
</organism>
<dbReference type="STRING" id="6205.A0A0R3WRZ9"/>
<dbReference type="AlphaFoldDB" id="A0A0R3WRZ9"/>
<name>A0A0R3WRZ9_HYDTA</name>
<dbReference type="OrthoDB" id="6282629at2759"/>
<evidence type="ECO:0000313" key="2">
    <source>
        <dbReference type="EMBL" id="VDM22802.1"/>
    </source>
</evidence>
<feature type="compositionally biased region" description="Low complexity" evidence="1">
    <location>
        <begin position="23"/>
        <end position="35"/>
    </location>
</feature>
<feature type="compositionally biased region" description="Polar residues" evidence="1">
    <location>
        <begin position="268"/>
        <end position="293"/>
    </location>
</feature>
<protein>
    <submittedName>
        <fullName evidence="4">REM-1 domain-containing protein</fullName>
    </submittedName>
</protein>
<sequence length="422" mass="46280">MIIWSKQTTSRNRASSAPREAISTTSSHSVTVSSAPTTVQQSQSAALVTLQKAIAPKAVLSRTLLHRFISLKSLSDSLPVLSTGVPLEATRRSAGGNDSRGTGSHNSRGVQQLPPPTQTRRSLSRPDPMKLSDLIAWKNVEIATVQNILRVNMARAMDTALCRKSRKAYRDSVQENQKTLLRLYHESEELKAARQSVLASRSFSVGRIESPLSRLSHPLHISLTLSPAQLPHPDDSLHRTQQFNGGVTTDSSGYHADEQSSDSSHSSTNQAHGASLTISCHSSGPASTFNSVPSHRKEILSPLLCSKHSSNDVRRASSDVHYQGPHETTRVTKLPTNYVQYLFPDQTRTDSATPNHIFPPSTLSPSAYFNKSPCDVKFMSELERLTSPLSRQFAPSEATPTSTTRTRFTLADKLNMSTTYFH</sequence>
<dbReference type="Proteomes" id="UP000274429">
    <property type="component" value="Unassembled WGS sequence"/>
</dbReference>
<evidence type="ECO:0000313" key="3">
    <source>
        <dbReference type="Proteomes" id="UP000274429"/>
    </source>
</evidence>
<dbReference type="EMBL" id="UYWX01002579">
    <property type="protein sequence ID" value="VDM22802.1"/>
    <property type="molecule type" value="Genomic_DNA"/>
</dbReference>
<dbReference type="WBParaSite" id="TTAC_0000353901-mRNA-1">
    <property type="protein sequence ID" value="TTAC_0000353901-mRNA-1"/>
    <property type="gene ID" value="TTAC_0000353901"/>
</dbReference>
<gene>
    <name evidence="2" type="ORF">TTAC_LOCUS3523</name>
</gene>
<reference evidence="4" key="1">
    <citation type="submission" date="2017-02" db="UniProtKB">
        <authorList>
            <consortium name="WormBaseParasite"/>
        </authorList>
    </citation>
    <scope>IDENTIFICATION</scope>
</reference>
<feature type="region of interest" description="Disordered" evidence="1">
    <location>
        <begin position="89"/>
        <end position="126"/>
    </location>
</feature>